<protein>
    <submittedName>
        <fullName evidence="1">Uncharacterized protein</fullName>
    </submittedName>
</protein>
<sequence length="87" mass="9767">MLLPPVSGRRKAHCRWSLRGNDPTLSPQPLAQPTSVHLRSWLPQAECQHMPLPTFYPSLSAVIDGNGLRQINPFLLDLLLGCSQRNR</sequence>
<name>A0ACC2GRF6_DALPE</name>
<gene>
    <name evidence="1" type="ORF">DPEC_G00125220</name>
</gene>
<reference evidence="1" key="1">
    <citation type="submission" date="2021-05" db="EMBL/GenBank/DDBJ databases">
        <authorList>
            <person name="Pan Q."/>
            <person name="Jouanno E."/>
            <person name="Zahm M."/>
            <person name="Klopp C."/>
            <person name="Cabau C."/>
            <person name="Louis A."/>
            <person name="Berthelot C."/>
            <person name="Parey E."/>
            <person name="Roest Crollius H."/>
            <person name="Montfort J."/>
            <person name="Robinson-Rechavi M."/>
            <person name="Bouchez O."/>
            <person name="Lampietro C."/>
            <person name="Lopez Roques C."/>
            <person name="Donnadieu C."/>
            <person name="Postlethwait J."/>
            <person name="Bobe J."/>
            <person name="Dillon D."/>
            <person name="Chandos A."/>
            <person name="von Hippel F."/>
            <person name="Guiguen Y."/>
        </authorList>
    </citation>
    <scope>NUCLEOTIDE SEQUENCE</scope>
    <source>
        <strain evidence="1">YG-Jan2019</strain>
    </source>
</reference>
<evidence type="ECO:0000313" key="1">
    <source>
        <dbReference type="EMBL" id="KAJ8006147.1"/>
    </source>
</evidence>
<accession>A0ACC2GRF6</accession>
<keyword evidence="2" id="KW-1185">Reference proteome</keyword>
<evidence type="ECO:0000313" key="2">
    <source>
        <dbReference type="Proteomes" id="UP001157502"/>
    </source>
</evidence>
<dbReference type="EMBL" id="CM055737">
    <property type="protein sequence ID" value="KAJ8006147.1"/>
    <property type="molecule type" value="Genomic_DNA"/>
</dbReference>
<dbReference type="Proteomes" id="UP001157502">
    <property type="component" value="Chromosome 10"/>
</dbReference>
<organism evidence="1 2">
    <name type="scientific">Dallia pectoralis</name>
    <name type="common">Alaska blackfish</name>
    <dbReference type="NCBI Taxonomy" id="75939"/>
    <lineage>
        <taxon>Eukaryota</taxon>
        <taxon>Metazoa</taxon>
        <taxon>Chordata</taxon>
        <taxon>Craniata</taxon>
        <taxon>Vertebrata</taxon>
        <taxon>Euteleostomi</taxon>
        <taxon>Actinopterygii</taxon>
        <taxon>Neopterygii</taxon>
        <taxon>Teleostei</taxon>
        <taxon>Protacanthopterygii</taxon>
        <taxon>Esociformes</taxon>
        <taxon>Umbridae</taxon>
        <taxon>Dallia</taxon>
    </lineage>
</organism>
<comment type="caution">
    <text evidence="1">The sequence shown here is derived from an EMBL/GenBank/DDBJ whole genome shotgun (WGS) entry which is preliminary data.</text>
</comment>
<proteinExistence type="predicted"/>